<evidence type="ECO:0000256" key="1">
    <source>
        <dbReference type="ARBA" id="ARBA00004141"/>
    </source>
</evidence>
<name>Q46SJ0_CUPPJ</name>
<dbReference type="PANTHER" id="PTHR43701">
    <property type="entry name" value="MEMBRANE TRANSPORTER PROTEIN MJ0441-RELATED"/>
    <property type="match status" value="1"/>
</dbReference>
<dbReference type="AlphaFoldDB" id="Q46SJ0"/>
<feature type="transmembrane region" description="Helical" evidence="5">
    <location>
        <begin position="165"/>
        <end position="187"/>
    </location>
</feature>
<accession>Q46SJ0</accession>
<sequence>MTWLADGLIVLAGAAIGATSIGGVLVVPVLTGIAGLPLAEAVAASSLAFVPAGLLGWRAARVQAGLHATPWALHATALSGAVCGALLVHVVPTNGADLWLAALAAVSGLYGLASLMAAQGERPMPATAMLAVVGFAVGLGSALSGTGGPVLLLPLLLLRRTATAPALAAALAIQLPIALAASAAHWFGGHLPLAVGLKTGALVTAGALAGRFLARKMPARALRGSASLCLLAVAAWYAVR</sequence>
<dbReference type="InterPro" id="IPR002781">
    <property type="entry name" value="TM_pro_TauE-like"/>
</dbReference>
<keyword evidence="2 5" id="KW-0812">Transmembrane</keyword>
<comment type="similarity">
    <text evidence="5">Belongs to the 4-toluene sulfonate uptake permease (TSUP) (TC 2.A.102) family.</text>
</comment>
<dbReference type="OrthoDB" id="8774250at2"/>
<evidence type="ECO:0000256" key="5">
    <source>
        <dbReference type="RuleBase" id="RU363041"/>
    </source>
</evidence>
<dbReference type="eggNOG" id="COG0730">
    <property type="taxonomic scope" value="Bacteria"/>
</dbReference>
<dbReference type="Pfam" id="PF01925">
    <property type="entry name" value="TauE"/>
    <property type="match status" value="1"/>
</dbReference>
<keyword evidence="4 5" id="KW-0472">Membrane</keyword>
<dbReference type="STRING" id="264198.Reut_B4544"/>
<feature type="transmembrane region" description="Helical" evidence="5">
    <location>
        <begin position="130"/>
        <end position="158"/>
    </location>
</feature>
<dbReference type="GO" id="GO:0005886">
    <property type="term" value="C:plasma membrane"/>
    <property type="evidence" value="ECO:0007669"/>
    <property type="project" value="UniProtKB-SubCell"/>
</dbReference>
<dbReference type="HOGENOM" id="CLU_045498_9_0_4"/>
<evidence type="ECO:0000256" key="4">
    <source>
        <dbReference type="ARBA" id="ARBA00023136"/>
    </source>
</evidence>
<proteinExistence type="inferred from homology"/>
<feature type="transmembrane region" description="Helical" evidence="5">
    <location>
        <begin position="98"/>
        <end position="118"/>
    </location>
</feature>
<dbReference type="EMBL" id="CP000091">
    <property type="protein sequence ID" value="AAZ63894.1"/>
    <property type="molecule type" value="Genomic_DNA"/>
</dbReference>
<protein>
    <recommendedName>
        <fullName evidence="5">Probable membrane transporter protein</fullName>
    </recommendedName>
</protein>
<reference evidence="6" key="1">
    <citation type="submission" date="2005-08" db="EMBL/GenBank/DDBJ databases">
        <title>Complete sequence of chromosome 2 of Ralstonia eutropha JMP134.</title>
        <authorList>
            <person name="Copeland A."/>
            <person name="Lucas S."/>
            <person name="Lapidus A."/>
            <person name="Barry K."/>
            <person name="Detter J.C."/>
            <person name="Glavina T."/>
            <person name="Hammon N."/>
            <person name="Israni S."/>
            <person name="Pitluck S."/>
            <person name="Goltsman E."/>
            <person name="Martinez M."/>
            <person name="Schmutz J."/>
            <person name="Larimer F."/>
            <person name="Land M."/>
            <person name="Lykidis A."/>
            <person name="Richardson P."/>
        </authorList>
    </citation>
    <scope>NUCLEOTIDE SEQUENCE [LARGE SCALE GENOMIC DNA]</scope>
    <source>
        <strain evidence="6">JMP134</strain>
    </source>
</reference>
<keyword evidence="3 5" id="KW-1133">Transmembrane helix</keyword>
<dbReference type="PANTHER" id="PTHR43701:SF2">
    <property type="entry name" value="MEMBRANE TRANSPORTER PROTEIN YJNA-RELATED"/>
    <property type="match status" value="1"/>
</dbReference>
<evidence type="ECO:0000313" key="6">
    <source>
        <dbReference type="EMBL" id="AAZ63894.1"/>
    </source>
</evidence>
<keyword evidence="5" id="KW-1003">Cell membrane</keyword>
<comment type="subcellular location">
    <subcellularLocation>
        <location evidence="5">Cell membrane</location>
        <topology evidence="5">Multi-pass membrane protein</topology>
    </subcellularLocation>
    <subcellularLocation>
        <location evidence="1">Membrane</location>
        <topology evidence="1">Multi-pass membrane protein</topology>
    </subcellularLocation>
</comment>
<dbReference type="InterPro" id="IPR051598">
    <property type="entry name" value="TSUP/Inactive_protease-like"/>
</dbReference>
<feature type="transmembrane region" description="Helical" evidence="5">
    <location>
        <begin position="6"/>
        <end position="31"/>
    </location>
</feature>
<evidence type="ECO:0000256" key="2">
    <source>
        <dbReference type="ARBA" id="ARBA00022692"/>
    </source>
</evidence>
<organism evidence="6">
    <name type="scientific">Cupriavidus pinatubonensis (strain JMP 134 / LMG 1197)</name>
    <name type="common">Cupriavidus necator (strain JMP 134)</name>
    <dbReference type="NCBI Taxonomy" id="264198"/>
    <lineage>
        <taxon>Bacteria</taxon>
        <taxon>Pseudomonadati</taxon>
        <taxon>Pseudomonadota</taxon>
        <taxon>Betaproteobacteria</taxon>
        <taxon>Burkholderiales</taxon>
        <taxon>Burkholderiaceae</taxon>
        <taxon>Cupriavidus</taxon>
    </lineage>
</organism>
<gene>
    <name evidence="6" type="ordered locus">Reut_B4544</name>
</gene>
<dbReference type="KEGG" id="reu:Reut_B4544"/>
<feature type="transmembrane region" description="Helical" evidence="5">
    <location>
        <begin position="193"/>
        <end position="214"/>
    </location>
</feature>
<feature type="transmembrane region" description="Helical" evidence="5">
    <location>
        <begin position="71"/>
        <end position="91"/>
    </location>
</feature>
<evidence type="ECO:0000256" key="3">
    <source>
        <dbReference type="ARBA" id="ARBA00022989"/>
    </source>
</evidence>